<dbReference type="InterPro" id="IPR050902">
    <property type="entry name" value="ABC_Transporter_SBP"/>
</dbReference>
<evidence type="ECO:0000256" key="1">
    <source>
        <dbReference type="SAM" id="SignalP"/>
    </source>
</evidence>
<evidence type="ECO:0000259" key="2">
    <source>
        <dbReference type="PROSITE" id="PS50983"/>
    </source>
</evidence>
<evidence type="ECO:0000313" key="4">
    <source>
        <dbReference type="Proteomes" id="UP000192536"/>
    </source>
</evidence>
<dbReference type="PANTHER" id="PTHR30535:SF34">
    <property type="entry name" value="MOLYBDATE-BINDING PROTEIN MOLA"/>
    <property type="match status" value="1"/>
</dbReference>
<proteinExistence type="predicted"/>
<feature type="domain" description="Fe/B12 periplasmic-binding" evidence="2">
    <location>
        <begin position="44"/>
        <end position="344"/>
    </location>
</feature>
<organism evidence="3 4">
    <name type="scientific">Rouxiella badensis</name>
    <dbReference type="NCBI Taxonomy" id="1646377"/>
    <lineage>
        <taxon>Bacteria</taxon>
        <taxon>Pseudomonadati</taxon>
        <taxon>Pseudomonadota</taxon>
        <taxon>Gammaproteobacteria</taxon>
        <taxon>Enterobacterales</taxon>
        <taxon>Yersiniaceae</taxon>
        <taxon>Rouxiella</taxon>
    </lineage>
</organism>
<evidence type="ECO:0000313" key="3">
    <source>
        <dbReference type="EMBL" id="ORJ26679.1"/>
    </source>
</evidence>
<protein>
    <recommendedName>
        <fullName evidence="2">Fe/B12 periplasmic-binding domain-containing protein</fullName>
    </recommendedName>
</protein>
<dbReference type="Proteomes" id="UP000192536">
    <property type="component" value="Unassembled WGS sequence"/>
</dbReference>
<sequence>MRFSSWAMAIAIAVGSGAVIQTAQAKTVVDIYQRKVEIPDNPQRIVLGESRMLYSLALIEDGDPSAHVVGWPGDMQHYDPQSWQLYVKAFPHIASVEQIGNTSYDQMSAEKIIALKPDLVILPRYAKRSSNEGTLEQQLDKAKVPFIYVDFRVDQLHNTVPSLRLLGQALNTQQKAERFIDFYQQHMQHISQTLANYQGKKPRVMLQLHLGRRESCCTTVANGNLADLLAFAGGDNIAKKAFKGVYGEMNPESVIVANPDVYLTTGMSGPEKPDDLQLGPQVSKERAENSFRSLMSNQLILSNLRAVKEGNAYSLWHNFYLSPYHLIDVEVFAKVFYPQLFASLDPDQTLKTLYQQFLPIPLTGTYWTRLQAKP</sequence>
<name>A0A1X0WIS7_9GAMM</name>
<keyword evidence="4" id="KW-1185">Reference proteome</keyword>
<dbReference type="Pfam" id="PF01497">
    <property type="entry name" value="Peripla_BP_2"/>
    <property type="match status" value="1"/>
</dbReference>
<reference evidence="3 4" key="1">
    <citation type="journal article" date="2017" name="Int. J. Syst. Evol. Microbiol.">
        <title>Rouxiella badensis sp. nov. and Rouxiella silvae sp. nov. isolated from peat bog soil in Germany and emendation of the genus description.</title>
        <authorList>
            <person name="Le Fleche-Mateos A."/>
            <person name="Kugler J.H."/>
            <person name="Hansen S.H."/>
            <person name="Syldatk C."/>
            <person name="Hausmann R."/>
            <person name="Lomprez F."/>
            <person name="Vandenbogaert M."/>
            <person name="Manuguerra J.C."/>
            <person name="Grimont P.A."/>
        </authorList>
    </citation>
    <scope>NUCLEOTIDE SEQUENCE [LARGE SCALE GENOMIC DNA]</scope>
    <source>
        <strain evidence="3 4">DSM 100043</strain>
    </source>
</reference>
<dbReference type="SUPFAM" id="SSF53807">
    <property type="entry name" value="Helical backbone' metal receptor"/>
    <property type="match status" value="1"/>
</dbReference>
<dbReference type="Gene3D" id="3.40.50.1980">
    <property type="entry name" value="Nitrogenase molybdenum iron protein domain"/>
    <property type="match status" value="2"/>
</dbReference>
<dbReference type="PROSITE" id="PS50983">
    <property type="entry name" value="FE_B12_PBP"/>
    <property type="match status" value="1"/>
</dbReference>
<keyword evidence="1" id="KW-0732">Signal</keyword>
<dbReference type="PANTHER" id="PTHR30535">
    <property type="entry name" value="VITAMIN B12-BINDING PROTEIN"/>
    <property type="match status" value="1"/>
</dbReference>
<dbReference type="EMBL" id="MRWE01000005">
    <property type="protein sequence ID" value="ORJ26679.1"/>
    <property type="molecule type" value="Genomic_DNA"/>
</dbReference>
<feature type="signal peptide" evidence="1">
    <location>
        <begin position="1"/>
        <end position="25"/>
    </location>
</feature>
<dbReference type="InterPro" id="IPR002491">
    <property type="entry name" value="ABC_transptr_periplasmic_BD"/>
</dbReference>
<dbReference type="CDD" id="cd01139">
    <property type="entry name" value="TroA_f"/>
    <property type="match status" value="1"/>
</dbReference>
<accession>A0A1X0WIS7</accession>
<dbReference type="STRING" id="1646377.BS640_04550"/>
<gene>
    <name evidence="3" type="ORF">BS640_04550</name>
</gene>
<dbReference type="AlphaFoldDB" id="A0A1X0WIS7"/>
<feature type="chain" id="PRO_5012394186" description="Fe/B12 periplasmic-binding domain-containing protein" evidence="1">
    <location>
        <begin position="26"/>
        <end position="374"/>
    </location>
</feature>
<comment type="caution">
    <text evidence="3">The sequence shown here is derived from an EMBL/GenBank/DDBJ whole genome shotgun (WGS) entry which is preliminary data.</text>
</comment>